<accession>A0ACA9YC56</accession>
<sequence>MNTIDIELSKVDEIFGDIGIDQDDIIDTSVPKYPEIILQSSEKGTKYYTAYQSHSRQFINNESNDRIVRWKNSSIENINSTIVEQLFLGSSGRSAKISKEKKNYVRPTSSALFSWSSTDEYIERRKRELRLKGKKINGDDKEMVKKEEDPDTTEDLNSIHKLGINPPNNKIMVQLSQVVDNESSQFIHERIQIIKQHHSQKINEMISERKRKDHEIHLQRLKQKEEEYERELKMALDDKKDKGLGFLGGIFNFNSDNHHSPSNSISGSIDDNSSINATVDSKKRFSFLPNNLFSSSTNASRNSPKPMPSTPPRNEHEVVVEFEAPPTPTKSPIGTSQPKESPVHIKGNDLDLMFQMPNDPESVNNEEDDDFDDFAEFTSSPPPQPTEKTIKVHTLMKMNEPTPLINLEDHNEDHDDRKEPTKEKVNDLLIL</sequence>
<evidence type="ECO:0000313" key="2">
    <source>
        <dbReference type="Proteomes" id="UP001152531"/>
    </source>
</evidence>
<name>A0ACA9YC56_9ASCO</name>
<keyword evidence="2" id="KW-1185">Reference proteome</keyword>
<gene>
    <name evidence="1" type="ORF">CLIB1444_10S00694</name>
</gene>
<comment type="caution">
    <text evidence="1">The sequence shown here is derived from an EMBL/GenBank/DDBJ whole genome shotgun (WGS) entry which is preliminary data.</text>
</comment>
<organism evidence="1 2">
    <name type="scientific">[Candida] jaroonii</name>
    <dbReference type="NCBI Taxonomy" id="467808"/>
    <lineage>
        <taxon>Eukaryota</taxon>
        <taxon>Fungi</taxon>
        <taxon>Dikarya</taxon>
        <taxon>Ascomycota</taxon>
        <taxon>Saccharomycotina</taxon>
        <taxon>Pichiomycetes</taxon>
        <taxon>Debaryomycetaceae</taxon>
        <taxon>Yamadazyma</taxon>
    </lineage>
</organism>
<dbReference type="EMBL" id="CALSDN010000010">
    <property type="protein sequence ID" value="CAH6722537.1"/>
    <property type="molecule type" value="Genomic_DNA"/>
</dbReference>
<protein>
    <submittedName>
        <fullName evidence="1">Uncharacterized protein</fullName>
    </submittedName>
</protein>
<dbReference type="Proteomes" id="UP001152531">
    <property type="component" value="Unassembled WGS sequence"/>
</dbReference>
<evidence type="ECO:0000313" key="1">
    <source>
        <dbReference type="EMBL" id="CAH6722537.1"/>
    </source>
</evidence>
<proteinExistence type="predicted"/>
<reference evidence="1" key="1">
    <citation type="submission" date="2022-06" db="EMBL/GenBank/DDBJ databases">
        <authorList>
            <person name="Legras J.-L."/>
            <person name="Devillers H."/>
            <person name="Grondin C."/>
        </authorList>
    </citation>
    <scope>NUCLEOTIDE SEQUENCE</scope>
    <source>
        <strain evidence="1">CLIB 1444</strain>
    </source>
</reference>